<dbReference type="Gene3D" id="3.40.50.2000">
    <property type="entry name" value="Glycogen Phosphorylase B"/>
    <property type="match status" value="1"/>
</dbReference>
<dbReference type="PANTHER" id="PTHR11926:SF1494">
    <property type="entry name" value="FLAVONOL 3-O-GLUCOSYLTRANSFERASE UGT76E12-RELATED"/>
    <property type="match status" value="1"/>
</dbReference>
<comment type="caution">
    <text evidence="3">The sequence shown here is derived from an EMBL/GenBank/DDBJ whole genome shotgun (WGS) entry which is preliminary data.</text>
</comment>
<dbReference type="GO" id="GO:0080043">
    <property type="term" value="F:quercetin 3-O-glucosyltransferase activity"/>
    <property type="evidence" value="ECO:0007669"/>
    <property type="project" value="TreeGrafter"/>
</dbReference>
<dbReference type="EMBL" id="PJQY01000958">
    <property type="protein sequence ID" value="PQQ06448.1"/>
    <property type="molecule type" value="Genomic_DNA"/>
</dbReference>
<protein>
    <submittedName>
        <fullName evidence="3">UDP-glycosyltransferase 86A1 isoform X1</fullName>
    </submittedName>
</protein>
<dbReference type="GO" id="GO:0080044">
    <property type="term" value="F:quercetin 7-O-glucosyltransferase activity"/>
    <property type="evidence" value="ECO:0007669"/>
    <property type="project" value="TreeGrafter"/>
</dbReference>
<dbReference type="OrthoDB" id="5835829at2759"/>
<comment type="similarity">
    <text evidence="1">Belongs to the UDP-glycosyltransferase family.</text>
</comment>
<evidence type="ECO:0000256" key="1">
    <source>
        <dbReference type="ARBA" id="ARBA00009995"/>
    </source>
</evidence>
<proteinExistence type="inferred from homology"/>
<evidence type="ECO:0000313" key="4">
    <source>
        <dbReference type="Proteomes" id="UP000250321"/>
    </source>
</evidence>
<dbReference type="STRING" id="2094558.A0A314YP42"/>
<gene>
    <name evidence="3" type="ORF">Pyn_26800</name>
</gene>
<keyword evidence="4" id="KW-1185">Reference proteome</keyword>
<dbReference type="Proteomes" id="UP000250321">
    <property type="component" value="Unassembled WGS sequence"/>
</dbReference>
<accession>A0A314YP42</accession>
<keyword evidence="2" id="KW-0328">Glycosyltransferase</keyword>
<organism evidence="3 4">
    <name type="scientific">Prunus yedoensis var. nudiflora</name>
    <dbReference type="NCBI Taxonomy" id="2094558"/>
    <lineage>
        <taxon>Eukaryota</taxon>
        <taxon>Viridiplantae</taxon>
        <taxon>Streptophyta</taxon>
        <taxon>Embryophyta</taxon>
        <taxon>Tracheophyta</taxon>
        <taxon>Spermatophyta</taxon>
        <taxon>Magnoliopsida</taxon>
        <taxon>eudicotyledons</taxon>
        <taxon>Gunneridae</taxon>
        <taxon>Pentapetalae</taxon>
        <taxon>rosids</taxon>
        <taxon>fabids</taxon>
        <taxon>Rosales</taxon>
        <taxon>Rosaceae</taxon>
        <taxon>Amygdaloideae</taxon>
        <taxon>Amygdaleae</taxon>
        <taxon>Prunus</taxon>
    </lineage>
</organism>
<evidence type="ECO:0000256" key="2">
    <source>
        <dbReference type="ARBA" id="ARBA00022676"/>
    </source>
</evidence>
<dbReference type="SUPFAM" id="SSF53756">
    <property type="entry name" value="UDP-Glycosyltransferase/glycogen phosphorylase"/>
    <property type="match status" value="1"/>
</dbReference>
<sequence>MEDKHSQPHAIMVPMPLQGHLFPHIHLATKLASHGFTITSVNTQHINHQITKSQPNDTEDQDDIFATARKSGLDISYKTVSDVQSDPSVTCLIADTFHLWSATIANKYNLVNISFWTEPALVLSIYYHLDLLREHGHYGSHDNREDTINYIPGVQAIEPKDLMSHLQEADISTPMH</sequence>
<evidence type="ECO:0000313" key="3">
    <source>
        <dbReference type="EMBL" id="PQQ06448.1"/>
    </source>
</evidence>
<name>A0A314YP42_PRUYE</name>
<reference evidence="3 4" key="1">
    <citation type="submission" date="2018-02" db="EMBL/GenBank/DDBJ databases">
        <title>Draft genome of wild Prunus yedoensis var. nudiflora.</title>
        <authorList>
            <person name="Baek S."/>
            <person name="Kim J.-H."/>
            <person name="Choi K."/>
            <person name="Kim G.-B."/>
            <person name="Cho A."/>
            <person name="Jang H."/>
            <person name="Shin C.-H."/>
            <person name="Yu H.-J."/>
            <person name="Mun J.-H."/>
        </authorList>
    </citation>
    <scope>NUCLEOTIDE SEQUENCE [LARGE SCALE GENOMIC DNA]</scope>
    <source>
        <strain evidence="4">cv. Jeju island</strain>
        <tissue evidence="3">Leaf</tissue>
    </source>
</reference>
<dbReference type="AlphaFoldDB" id="A0A314YP42"/>
<dbReference type="PANTHER" id="PTHR11926">
    <property type="entry name" value="GLUCOSYL/GLUCURONOSYL TRANSFERASES"/>
    <property type="match status" value="1"/>
</dbReference>
<keyword evidence="3" id="KW-0808">Transferase</keyword>